<sequence>MRARCGGRAVTSRVVATAGHVDHGKSTLVRALTGMEPDRLAEERRRGLTIDLGFAWTRLPSGTDLAFVDVPGHERFVTTMLAGAGPAPAVVMVVAADEGWMPQSAEHLDALDALGVEHGLLVITRCDLLDPEPAREDALAEISSSSLGGVGVVEVCAPRGDGLDALRTALDGLVAAVPEPEPGADVRLWVDRAFSIRGAGTVVTGTLGAGTIRVGDELDLGGRRVHVRGLQSLGEPVQVARGVARVAVNLRGVPREVVARGDALLTPDRWLAPAEVDVALRGVRGGGVLGAEPGALPREVMLHVGSAAVTVRVRPLGSGFARLRPERPLPLRIGDRAVLRDPGRRAVVAGVEVLDVLPPALRRRGAAARRAAELAEPDVGTAAAELRRRGVVRAADLVAMGVPRAEVDALPAVRADGHLVAPARAQEAVSALAAAVRVHDAAEPLDPGLTIEAARRAADLPTPGLVTAVLSAARPGTGAVTPQLRAGRVHLGRASGLPEPVRVAMETLRADLVTHPFRAPDAERLAELGLGPRELAALVRAGELIAVAEGVVLLPEAPDRAVDLLRGVGPEFTLSEARQALGTTRRVAVPLLEHLARTGRTVRSDDLTHRLR</sequence>
<evidence type="ECO:0000256" key="3">
    <source>
        <dbReference type="ARBA" id="ARBA00022917"/>
    </source>
</evidence>
<dbReference type="InterPro" id="IPR015191">
    <property type="entry name" value="SelB_WHD4"/>
</dbReference>
<organism evidence="6 7">
    <name type="scientific">Pseudonocardia hierapolitana</name>
    <dbReference type="NCBI Taxonomy" id="1128676"/>
    <lineage>
        <taxon>Bacteria</taxon>
        <taxon>Bacillati</taxon>
        <taxon>Actinomycetota</taxon>
        <taxon>Actinomycetes</taxon>
        <taxon>Pseudonocardiales</taxon>
        <taxon>Pseudonocardiaceae</taxon>
        <taxon>Pseudonocardia</taxon>
    </lineage>
</organism>
<evidence type="ECO:0000313" key="6">
    <source>
        <dbReference type="EMBL" id="TWF74142.1"/>
    </source>
</evidence>
<dbReference type="PANTHER" id="PTHR43721:SF22">
    <property type="entry name" value="ELONGATION FACTOR TU, MITOCHONDRIAL"/>
    <property type="match status" value="1"/>
</dbReference>
<dbReference type="Pfam" id="PF09107">
    <property type="entry name" value="WHD_3rd_SelB"/>
    <property type="match status" value="1"/>
</dbReference>
<dbReference type="Gene3D" id="3.40.50.300">
    <property type="entry name" value="P-loop containing nucleotide triphosphate hydrolases"/>
    <property type="match status" value="1"/>
</dbReference>
<comment type="caution">
    <text evidence="6">The sequence shown here is derived from an EMBL/GenBank/DDBJ whole genome shotgun (WGS) entry which is preliminary data.</text>
</comment>
<dbReference type="InterPro" id="IPR036388">
    <property type="entry name" value="WH-like_DNA-bd_sf"/>
</dbReference>
<dbReference type="InterPro" id="IPR004535">
    <property type="entry name" value="Transl_elong_SelB"/>
</dbReference>
<dbReference type="Pfam" id="PF25461">
    <property type="entry name" value="Beta-barrel_SelB"/>
    <property type="match status" value="1"/>
</dbReference>
<dbReference type="SUPFAM" id="SSF50447">
    <property type="entry name" value="Translation proteins"/>
    <property type="match status" value="1"/>
</dbReference>
<name>A0A561SH01_9PSEU</name>
<feature type="domain" description="Tr-type G" evidence="5">
    <location>
        <begin position="10"/>
        <end position="179"/>
    </location>
</feature>
<dbReference type="OrthoDB" id="9803139at2"/>
<evidence type="ECO:0000256" key="2">
    <source>
        <dbReference type="ARBA" id="ARBA00022490"/>
    </source>
</evidence>
<dbReference type="Pfam" id="PF00009">
    <property type="entry name" value="GTP_EFTU"/>
    <property type="match status" value="1"/>
</dbReference>
<evidence type="ECO:0000259" key="5">
    <source>
        <dbReference type="PROSITE" id="PS51722"/>
    </source>
</evidence>
<dbReference type="CDD" id="cd04171">
    <property type="entry name" value="SelB"/>
    <property type="match status" value="1"/>
</dbReference>
<dbReference type="InterPro" id="IPR000795">
    <property type="entry name" value="T_Tr_GTP-bd_dom"/>
</dbReference>
<protein>
    <submittedName>
        <fullName evidence="6">Selenocysteine-specific elongation factor</fullName>
    </submittedName>
</protein>
<dbReference type="NCBIfam" id="TIGR00475">
    <property type="entry name" value="selB"/>
    <property type="match status" value="1"/>
</dbReference>
<keyword evidence="3" id="KW-0648">Protein biosynthesis</keyword>
<keyword evidence="7" id="KW-1185">Reference proteome</keyword>
<dbReference type="InterPro" id="IPR050055">
    <property type="entry name" value="EF-Tu_GTPase"/>
</dbReference>
<evidence type="ECO:0000256" key="1">
    <source>
        <dbReference type="ARBA" id="ARBA00004496"/>
    </source>
</evidence>
<dbReference type="InterPro" id="IPR009000">
    <property type="entry name" value="Transl_B-barrel_sf"/>
</dbReference>
<dbReference type="EMBL" id="VIWU01000001">
    <property type="protein sequence ID" value="TWF74142.1"/>
    <property type="molecule type" value="Genomic_DNA"/>
</dbReference>
<dbReference type="PANTHER" id="PTHR43721">
    <property type="entry name" value="ELONGATION FACTOR TU-RELATED"/>
    <property type="match status" value="1"/>
</dbReference>
<dbReference type="Proteomes" id="UP000321261">
    <property type="component" value="Unassembled WGS sequence"/>
</dbReference>
<dbReference type="AlphaFoldDB" id="A0A561SH01"/>
<reference evidence="6 7" key="1">
    <citation type="submission" date="2019-06" db="EMBL/GenBank/DDBJ databases">
        <title>Sequencing the genomes of 1000 actinobacteria strains.</title>
        <authorList>
            <person name="Klenk H.-P."/>
        </authorList>
    </citation>
    <scope>NUCLEOTIDE SEQUENCE [LARGE SCALE GENOMIC DNA]</scope>
    <source>
        <strain evidence="6 7">DSM 45671</strain>
    </source>
</reference>
<dbReference type="GO" id="GO:0001514">
    <property type="term" value="P:selenocysteine incorporation"/>
    <property type="evidence" value="ECO:0007669"/>
    <property type="project" value="InterPro"/>
</dbReference>
<dbReference type="Gene3D" id="2.40.30.10">
    <property type="entry name" value="Translation factors"/>
    <property type="match status" value="1"/>
</dbReference>
<keyword evidence="4" id="KW-0547">Nucleotide-binding</keyword>
<gene>
    <name evidence="6" type="ORF">FHX44_1121</name>
</gene>
<dbReference type="GO" id="GO:0003723">
    <property type="term" value="F:RNA binding"/>
    <property type="evidence" value="ECO:0007669"/>
    <property type="project" value="InterPro"/>
</dbReference>
<proteinExistence type="predicted"/>
<keyword evidence="2" id="KW-0963">Cytoplasm</keyword>
<dbReference type="InterPro" id="IPR057335">
    <property type="entry name" value="Beta-barrel_SelB"/>
</dbReference>
<dbReference type="GO" id="GO:0005525">
    <property type="term" value="F:GTP binding"/>
    <property type="evidence" value="ECO:0007669"/>
    <property type="project" value="UniProtKB-KW"/>
</dbReference>
<comment type="subcellular location">
    <subcellularLocation>
        <location evidence="1">Cytoplasm</location>
    </subcellularLocation>
</comment>
<evidence type="ECO:0000256" key="4">
    <source>
        <dbReference type="ARBA" id="ARBA00023134"/>
    </source>
</evidence>
<dbReference type="SUPFAM" id="SSF52540">
    <property type="entry name" value="P-loop containing nucleoside triphosphate hydrolases"/>
    <property type="match status" value="1"/>
</dbReference>
<dbReference type="InterPro" id="IPR027417">
    <property type="entry name" value="P-loop_NTPase"/>
</dbReference>
<keyword evidence="6" id="KW-0251">Elongation factor</keyword>
<dbReference type="GO" id="GO:0003924">
    <property type="term" value="F:GTPase activity"/>
    <property type="evidence" value="ECO:0007669"/>
    <property type="project" value="InterPro"/>
</dbReference>
<keyword evidence="4" id="KW-0342">GTP-binding</keyword>
<accession>A0A561SH01</accession>
<dbReference type="PROSITE" id="PS51722">
    <property type="entry name" value="G_TR_2"/>
    <property type="match status" value="1"/>
</dbReference>
<dbReference type="GO" id="GO:0005829">
    <property type="term" value="C:cytosol"/>
    <property type="evidence" value="ECO:0007669"/>
    <property type="project" value="TreeGrafter"/>
</dbReference>
<dbReference type="RefSeq" id="WP_147253557.1">
    <property type="nucleotide sequence ID" value="NZ_VIWU01000001.1"/>
</dbReference>
<dbReference type="GO" id="GO:0003746">
    <property type="term" value="F:translation elongation factor activity"/>
    <property type="evidence" value="ECO:0007669"/>
    <property type="project" value="UniProtKB-KW"/>
</dbReference>
<dbReference type="Gene3D" id="1.10.10.10">
    <property type="entry name" value="Winged helix-like DNA-binding domain superfamily/Winged helix DNA-binding domain"/>
    <property type="match status" value="1"/>
</dbReference>
<evidence type="ECO:0000313" key="7">
    <source>
        <dbReference type="Proteomes" id="UP000321261"/>
    </source>
</evidence>